<evidence type="ECO:0000313" key="2">
    <source>
        <dbReference type="Proteomes" id="UP000198104"/>
    </source>
</evidence>
<evidence type="ECO:0000313" key="1">
    <source>
        <dbReference type="EMBL" id="OWS71569.1"/>
    </source>
</evidence>
<dbReference type="AlphaFoldDB" id="A0A254PYE5"/>
<keyword evidence="2" id="KW-1185">Reference proteome</keyword>
<reference evidence="1 2" key="1">
    <citation type="submission" date="2017-05" db="EMBL/GenBank/DDBJ databases">
        <title>Polynucleobacter sp. MWH-K35W1 isolated from the permanently anoxic monimolimnion of a meromictic lake.</title>
        <authorList>
            <person name="Hahn M.W."/>
        </authorList>
    </citation>
    <scope>NUCLEOTIDE SEQUENCE [LARGE SCALE GENOMIC DNA]</scope>
    <source>
        <strain evidence="1 2">MWH-K35W1</strain>
    </source>
</reference>
<proteinExistence type="predicted"/>
<dbReference type="Proteomes" id="UP000198104">
    <property type="component" value="Unassembled WGS sequence"/>
</dbReference>
<sequence length="67" mass="7536">MGEKSSMILKKAQMQFQDRQYDYCGSLGPQSYFDLKCPIEIKDSSKVFSPSSGLLISDTTEFQCNAL</sequence>
<dbReference type="EMBL" id="NGUO01000009">
    <property type="protein sequence ID" value="OWS71569.1"/>
    <property type="molecule type" value="Genomic_DNA"/>
</dbReference>
<accession>A0A254PYE5</accession>
<name>A0A254PYE5_9BURK</name>
<protein>
    <submittedName>
        <fullName evidence="1">Uncharacterized protein</fullName>
    </submittedName>
</protein>
<comment type="caution">
    <text evidence="1">The sequence shown here is derived from an EMBL/GenBank/DDBJ whole genome shotgun (WGS) entry which is preliminary data.</text>
</comment>
<organism evidence="1 2">
    <name type="scientific">Polynucleobacter aenigmaticus</name>
    <dbReference type="NCBI Taxonomy" id="1743164"/>
    <lineage>
        <taxon>Bacteria</taxon>
        <taxon>Pseudomonadati</taxon>
        <taxon>Pseudomonadota</taxon>
        <taxon>Betaproteobacteria</taxon>
        <taxon>Burkholderiales</taxon>
        <taxon>Burkholderiaceae</taxon>
        <taxon>Polynucleobacter</taxon>
    </lineage>
</organism>
<gene>
    <name evidence="1" type="ORF">CBI30_05600</name>
</gene>